<keyword evidence="3" id="KW-0670">Pyruvate</keyword>
<dbReference type="SUPFAM" id="SSF53323">
    <property type="entry name" value="Pyruvate-ferredoxin oxidoreductase, PFOR, domain III"/>
    <property type="match status" value="1"/>
</dbReference>
<name>B2A2V7_NATTJ</name>
<evidence type="ECO:0000313" key="3">
    <source>
        <dbReference type="EMBL" id="ACB86325.1"/>
    </source>
</evidence>
<dbReference type="AlphaFoldDB" id="B2A2V7"/>
<reference evidence="3 4" key="2">
    <citation type="journal article" date="2011" name="J. Bacteriol.">
        <title>Complete genome sequence of the anaerobic, halophilic alkalithermophile Natranaerobius thermophilus JW/NM-WN-LF.</title>
        <authorList>
            <person name="Zhao B."/>
            <person name="Mesbah N.M."/>
            <person name="Dalin E."/>
            <person name="Goodwin L."/>
            <person name="Nolan M."/>
            <person name="Pitluck S."/>
            <person name="Chertkov O."/>
            <person name="Brettin T.S."/>
            <person name="Han J."/>
            <person name="Larimer F.W."/>
            <person name="Land M.L."/>
            <person name="Hauser L."/>
            <person name="Kyrpides N."/>
            <person name="Wiegel J."/>
        </authorList>
    </citation>
    <scope>NUCLEOTIDE SEQUENCE [LARGE SCALE GENOMIC DNA]</scope>
    <source>
        <strain evidence="4">ATCC BAA-1301 / DSM 18059 / JW/NM-WN-LF</strain>
    </source>
</reference>
<dbReference type="HOGENOM" id="CLU_087284_1_1_9"/>
<evidence type="ECO:0000313" key="4">
    <source>
        <dbReference type="Proteomes" id="UP000001683"/>
    </source>
</evidence>
<proteinExistence type="predicted"/>
<dbReference type="Gene3D" id="3.40.920.10">
    <property type="entry name" value="Pyruvate-ferredoxin oxidoreductase, PFOR, domain III"/>
    <property type="match status" value="1"/>
</dbReference>
<reference evidence="3 4" key="1">
    <citation type="submission" date="2008-04" db="EMBL/GenBank/DDBJ databases">
        <title>Complete sequence of chromosome of Natranaerobius thermophilus JW/NM-WN-LF.</title>
        <authorList>
            <consortium name="US DOE Joint Genome Institute"/>
            <person name="Copeland A."/>
            <person name="Lucas S."/>
            <person name="Lapidus A."/>
            <person name="Glavina del Rio T."/>
            <person name="Dalin E."/>
            <person name="Tice H."/>
            <person name="Bruce D."/>
            <person name="Goodwin L."/>
            <person name="Pitluck S."/>
            <person name="Chertkov O."/>
            <person name="Brettin T."/>
            <person name="Detter J.C."/>
            <person name="Han C."/>
            <person name="Kuske C.R."/>
            <person name="Schmutz J."/>
            <person name="Larimer F."/>
            <person name="Land M."/>
            <person name="Hauser L."/>
            <person name="Kyrpides N."/>
            <person name="Lykidis A."/>
            <person name="Mesbah N.M."/>
            <person name="Wiegel J."/>
        </authorList>
    </citation>
    <scope>NUCLEOTIDE SEQUENCE [LARGE SCALE GENOMIC DNA]</scope>
    <source>
        <strain evidence="4">ATCC BAA-1301 / DSM 18059 / JW/NM-WN-LF</strain>
    </source>
</reference>
<dbReference type="Proteomes" id="UP000001683">
    <property type="component" value="Chromosome"/>
</dbReference>
<sequence length="201" mass="22251">MTVNSNRARSTNIILCGVGGQGLVLTTKVIADAALNAGYDFKTTDVIGLAQRGGKVWGSVKISQDQIFSPNIPEGEGHFMIATEPLEALRWLGIMSPEPKGYIFVNTKEIHPSPVLLEQEEYPVNYQEQLSEKCNLTTINAFETGKKFGTEKLANTLLVGMLAAKLEIPWQAWLNSLRNNVPAKYSQQNEKALEYGYNYVI</sequence>
<evidence type="ECO:0000259" key="2">
    <source>
        <dbReference type="Pfam" id="PF01558"/>
    </source>
</evidence>
<dbReference type="EMBL" id="CP001034">
    <property type="protein sequence ID" value="ACB86325.1"/>
    <property type="molecule type" value="Genomic_DNA"/>
</dbReference>
<protein>
    <submittedName>
        <fullName evidence="3">Pyruvate ferredoxin/flavodoxin oxidoreductase</fullName>
    </submittedName>
</protein>
<dbReference type="STRING" id="457570.Nther_2775"/>
<keyword evidence="1" id="KW-0560">Oxidoreductase</keyword>
<dbReference type="InterPro" id="IPR002869">
    <property type="entry name" value="Pyrv_flavodox_OxRed_cen"/>
</dbReference>
<dbReference type="Pfam" id="PF01558">
    <property type="entry name" value="POR"/>
    <property type="match status" value="1"/>
</dbReference>
<dbReference type="InParanoid" id="B2A2V7"/>
<dbReference type="eggNOG" id="COG1014">
    <property type="taxonomic scope" value="Bacteria"/>
</dbReference>
<evidence type="ECO:0000256" key="1">
    <source>
        <dbReference type="ARBA" id="ARBA00023002"/>
    </source>
</evidence>
<dbReference type="PANTHER" id="PTHR43854">
    <property type="entry name" value="INDOLEPYRUVATE OXIDOREDUCTASE SUBUNIT IORB"/>
    <property type="match status" value="1"/>
</dbReference>
<keyword evidence="4" id="KW-1185">Reference proteome</keyword>
<accession>B2A2V7</accession>
<dbReference type="GO" id="GO:0016903">
    <property type="term" value="F:oxidoreductase activity, acting on the aldehyde or oxo group of donors"/>
    <property type="evidence" value="ECO:0007669"/>
    <property type="project" value="InterPro"/>
</dbReference>
<dbReference type="KEGG" id="nth:Nther_2775"/>
<organism evidence="3 4">
    <name type="scientific">Natranaerobius thermophilus (strain ATCC BAA-1301 / DSM 18059 / JW/NM-WN-LF)</name>
    <dbReference type="NCBI Taxonomy" id="457570"/>
    <lineage>
        <taxon>Bacteria</taxon>
        <taxon>Bacillati</taxon>
        <taxon>Bacillota</taxon>
        <taxon>Clostridia</taxon>
        <taxon>Natranaerobiales</taxon>
        <taxon>Natranaerobiaceae</taxon>
        <taxon>Natranaerobius</taxon>
    </lineage>
</organism>
<dbReference type="PANTHER" id="PTHR43854:SF1">
    <property type="entry name" value="INDOLEPYRUVATE OXIDOREDUCTASE SUBUNIT IORB"/>
    <property type="match status" value="1"/>
</dbReference>
<dbReference type="RefSeq" id="WP_012449159.1">
    <property type="nucleotide sequence ID" value="NC_010718.1"/>
</dbReference>
<feature type="domain" description="Pyruvate/ketoisovalerate oxidoreductase catalytic" evidence="2">
    <location>
        <begin position="19"/>
        <end position="198"/>
    </location>
</feature>
<dbReference type="OrthoDB" id="9789125at2"/>
<gene>
    <name evidence="3" type="ordered locus">Nther_2775</name>
</gene>
<dbReference type="InterPro" id="IPR019752">
    <property type="entry name" value="Pyrv/ketoisovalerate_OxRed_cat"/>
</dbReference>
<dbReference type="InterPro" id="IPR052198">
    <property type="entry name" value="IorB_Oxidoreductase"/>
</dbReference>